<dbReference type="Proteomes" id="UP000058599">
    <property type="component" value="Chromosome"/>
</dbReference>
<dbReference type="InterPro" id="IPR015292">
    <property type="entry name" value="Tscrpt_reg_YbiH_C"/>
</dbReference>
<dbReference type="Gene3D" id="1.10.357.10">
    <property type="entry name" value="Tetracycline Repressor, domain 2"/>
    <property type="match status" value="1"/>
</dbReference>
<dbReference type="EMBL" id="CP012199">
    <property type="protein sequence ID" value="AMG75944.1"/>
    <property type="molecule type" value="Genomic_DNA"/>
</dbReference>
<organism evidence="6 7">
    <name type="scientific">Sphingopyxis granuli</name>
    <dbReference type="NCBI Taxonomy" id="267128"/>
    <lineage>
        <taxon>Bacteria</taxon>
        <taxon>Pseudomonadati</taxon>
        <taxon>Pseudomonadota</taxon>
        <taxon>Alphaproteobacteria</taxon>
        <taxon>Sphingomonadales</taxon>
        <taxon>Sphingomonadaceae</taxon>
        <taxon>Sphingopyxis</taxon>
    </lineage>
</organism>
<keyword evidence="3" id="KW-0804">Transcription</keyword>
<dbReference type="InterPro" id="IPR050109">
    <property type="entry name" value="HTH-type_TetR-like_transc_reg"/>
</dbReference>
<dbReference type="InterPro" id="IPR001647">
    <property type="entry name" value="HTH_TetR"/>
</dbReference>
<dbReference type="PRINTS" id="PR00455">
    <property type="entry name" value="HTHTETR"/>
</dbReference>
<dbReference type="PANTHER" id="PTHR30055:SF234">
    <property type="entry name" value="HTH-TYPE TRANSCRIPTIONAL REGULATOR BETI"/>
    <property type="match status" value="1"/>
</dbReference>
<evidence type="ECO:0000313" key="7">
    <source>
        <dbReference type="Proteomes" id="UP000058599"/>
    </source>
</evidence>
<dbReference type="GO" id="GO:0003700">
    <property type="term" value="F:DNA-binding transcription factor activity"/>
    <property type="evidence" value="ECO:0007669"/>
    <property type="project" value="TreeGrafter"/>
</dbReference>
<dbReference type="Pfam" id="PF09209">
    <property type="entry name" value="CecR_C"/>
    <property type="match status" value="1"/>
</dbReference>
<evidence type="ECO:0000313" key="6">
    <source>
        <dbReference type="EMBL" id="AMG75944.1"/>
    </source>
</evidence>
<evidence type="ECO:0000256" key="1">
    <source>
        <dbReference type="ARBA" id="ARBA00023015"/>
    </source>
</evidence>
<dbReference type="PROSITE" id="PS01081">
    <property type="entry name" value="HTH_TETR_1"/>
    <property type="match status" value="1"/>
</dbReference>
<evidence type="ECO:0000256" key="2">
    <source>
        <dbReference type="ARBA" id="ARBA00023125"/>
    </source>
</evidence>
<dbReference type="Gene3D" id="1.10.10.60">
    <property type="entry name" value="Homeodomain-like"/>
    <property type="match status" value="1"/>
</dbReference>
<gene>
    <name evidence="6" type="ORF">SGRAN_3603</name>
</gene>
<dbReference type="SUPFAM" id="SSF48498">
    <property type="entry name" value="Tetracyclin repressor-like, C-terminal domain"/>
    <property type="match status" value="1"/>
</dbReference>
<dbReference type="InterPro" id="IPR023772">
    <property type="entry name" value="DNA-bd_HTH_TetR-type_CS"/>
</dbReference>
<keyword evidence="1" id="KW-0805">Transcription regulation</keyword>
<name>A0AA86GMS1_9SPHN</name>
<evidence type="ECO:0000256" key="3">
    <source>
        <dbReference type="ARBA" id="ARBA00023163"/>
    </source>
</evidence>
<proteinExistence type="predicted"/>
<protein>
    <submittedName>
        <fullName evidence="6">Regulatory protein TetR</fullName>
    </submittedName>
</protein>
<feature type="DNA-binding region" description="H-T-H motif" evidence="4">
    <location>
        <begin position="45"/>
        <end position="64"/>
    </location>
</feature>
<dbReference type="InterPro" id="IPR036271">
    <property type="entry name" value="Tet_transcr_reg_TetR-rel_C_sf"/>
</dbReference>
<dbReference type="PANTHER" id="PTHR30055">
    <property type="entry name" value="HTH-TYPE TRANSCRIPTIONAL REGULATOR RUTR"/>
    <property type="match status" value="1"/>
</dbReference>
<reference evidence="6 7" key="1">
    <citation type="journal article" date="2016" name="BMC Genomics">
        <title>Genomic analysis of the nitrate-respiring Sphingopyxis granuli (formerly Sphingomonas macrogoltabida) strain TFA.</title>
        <authorList>
            <person name="Garcia-Romero I."/>
            <person name="Perez-Pulido A.J."/>
            <person name="Gonzalez-Flores Y.E."/>
            <person name="Reyes-Ramirez F."/>
            <person name="Santero E."/>
            <person name="Floriano B."/>
        </authorList>
    </citation>
    <scope>NUCLEOTIDE SEQUENCE [LARGE SCALE GENOMIC DNA]</scope>
    <source>
        <strain evidence="6 7">TFA</strain>
    </source>
</reference>
<keyword evidence="2 4" id="KW-0238">DNA-binding</keyword>
<keyword evidence="7" id="KW-1185">Reference proteome</keyword>
<dbReference type="Pfam" id="PF00440">
    <property type="entry name" value="TetR_N"/>
    <property type="match status" value="1"/>
</dbReference>
<dbReference type="RefSeq" id="WP_067185952.1">
    <property type="nucleotide sequence ID" value="NZ_CP012199.1"/>
</dbReference>
<dbReference type="GO" id="GO:0000976">
    <property type="term" value="F:transcription cis-regulatory region binding"/>
    <property type="evidence" value="ECO:0007669"/>
    <property type="project" value="TreeGrafter"/>
</dbReference>
<evidence type="ECO:0000256" key="4">
    <source>
        <dbReference type="PROSITE-ProRule" id="PRU00335"/>
    </source>
</evidence>
<dbReference type="InterPro" id="IPR009057">
    <property type="entry name" value="Homeodomain-like_sf"/>
</dbReference>
<dbReference type="AlphaFoldDB" id="A0AA86GMS1"/>
<dbReference type="PROSITE" id="PS50977">
    <property type="entry name" value="HTH_TETR_2"/>
    <property type="match status" value="1"/>
</dbReference>
<sequence length="232" mass="24645">MPRSATPATPLRTASDGYRKGEETRARILAVALAAFGNSGFASVTTRQIAREAGVNLPALTYYFGNKRGLYLACAHAIVARYREGMGAVALTSYAALQEPLAPDAARALLKRLFAALARFLLATPGAQNPSLFVQREIASPGPAFEILYAELWRPGIELATDLIVQTTGGQLTETEAQVRAVLMISSLTGFLSGLPVIARTAGKADYVALVIAALARQIDSLGRDDQHCADI</sequence>
<accession>A0AA86GMS1</accession>
<feature type="domain" description="HTH tetR-type" evidence="5">
    <location>
        <begin position="22"/>
        <end position="82"/>
    </location>
</feature>
<evidence type="ECO:0000259" key="5">
    <source>
        <dbReference type="PROSITE" id="PS50977"/>
    </source>
</evidence>
<dbReference type="SUPFAM" id="SSF46689">
    <property type="entry name" value="Homeodomain-like"/>
    <property type="match status" value="1"/>
</dbReference>
<dbReference type="KEGG" id="sgi:SGRAN_3603"/>